<feature type="domain" description="dUTPase-like" evidence="6">
    <location>
        <begin position="67"/>
        <end position="164"/>
    </location>
</feature>
<evidence type="ECO:0000313" key="7">
    <source>
        <dbReference type="EMBL" id="MFB9759765.1"/>
    </source>
</evidence>
<dbReference type="Gene3D" id="2.70.40.10">
    <property type="match status" value="1"/>
</dbReference>
<dbReference type="SUPFAM" id="SSF51283">
    <property type="entry name" value="dUTPase-like"/>
    <property type="match status" value="1"/>
</dbReference>
<name>A0ABV5WGM3_9BACI</name>
<accession>A0ABV5WGM3</accession>
<dbReference type="InterPro" id="IPR036157">
    <property type="entry name" value="dUTPase-like_sf"/>
</dbReference>
<protein>
    <recommendedName>
        <fullName evidence="2">dUTP diphosphatase</fullName>
        <ecNumber evidence="2">3.6.1.23</ecNumber>
    </recommendedName>
</protein>
<dbReference type="EMBL" id="JBHMAF010000088">
    <property type="protein sequence ID" value="MFB9759765.1"/>
    <property type="molecule type" value="Genomic_DNA"/>
</dbReference>
<dbReference type="PANTHER" id="PTHR11241">
    <property type="entry name" value="DEOXYURIDINE 5'-TRIPHOSPHATE NUCLEOTIDOHYDROLASE"/>
    <property type="match status" value="1"/>
</dbReference>
<dbReference type="PANTHER" id="PTHR11241:SF0">
    <property type="entry name" value="DEOXYURIDINE 5'-TRIPHOSPHATE NUCLEOTIDOHYDROLASE"/>
    <property type="match status" value="1"/>
</dbReference>
<dbReference type="InterPro" id="IPR008181">
    <property type="entry name" value="dUTPase"/>
</dbReference>
<dbReference type="Proteomes" id="UP001589609">
    <property type="component" value="Unassembled WGS sequence"/>
</dbReference>
<dbReference type="Pfam" id="PF00692">
    <property type="entry name" value="dUTPase"/>
    <property type="match status" value="1"/>
</dbReference>
<evidence type="ECO:0000313" key="8">
    <source>
        <dbReference type="Proteomes" id="UP001589609"/>
    </source>
</evidence>
<keyword evidence="3" id="KW-0378">Hydrolase</keyword>
<evidence type="ECO:0000256" key="1">
    <source>
        <dbReference type="ARBA" id="ARBA00006581"/>
    </source>
</evidence>
<comment type="similarity">
    <text evidence="1">Belongs to the dUTPase family.</text>
</comment>
<evidence type="ECO:0000256" key="2">
    <source>
        <dbReference type="ARBA" id="ARBA00012379"/>
    </source>
</evidence>
<evidence type="ECO:0000256" key="4">
    <source>
        <dbReference type="ARBA" id="ARBA00023080"/>
    </source>
</evidence>
<comment type="catalytic activity">
    <reaction evidence="5">
        <text>dUTP + H2O = dUMP + diphosphate + H(+)</text>
        <dbReference type="Rhea" id="RHEA:10248"/>
        <dbReference type="ChEBI" id="CHEBI:15377"/>
        <dbReference type="ChEBI" id="CHEBI:15378"/>
        <dbReference type="ChEBI" id="CHEBI:33019"/>
        <dbReference type="ChEBI" id="CHEBI:61555"/>
        <dbReference type="ChEBI" id="CHEBI:246422"/>
        <dbReference type="EC" id="3.6.1.23"/>
    </reaction>
</comment>
<sequence length="165" mass="18461">MRKRGFEVVKGFENKDINLPKRQTKNAAGYDFESAEPVTIEPIWKHLYDLFKKKAKGEEIDDTILKPALVPTGVKSYMQPDEVLYLYNRSGNPLKKFLLLGNGAGVVDSDYEGEIKFQFINFGFRAIKINKNERIGQGVFSTFLKADGDQAEGERGEGGFGSTGN</sequence>
<dbReference type="InterPro" id="IPR029054">
    <property type="entry name" value="dUTPase-like"/>
</dbReference>
<evidence type="ECO:0000256" key="3">
    <source>
        <dbReference type="ARBA" id="ARBA00022801"/>
    </source>
</evidence>
<comment type="caution">
    <text evidence="7">The sequence shown here is derived from an EMBL/GenBank/DDBJ whole genome shotgun (WGS) entry which is preliminary data.</text>
</comment>
<keyword evidence="4" id="KW-0546">Nucleotide metabolism</keyword>
<dbReference type="RefSeq" id="WP_379950109.1">
    <property type="nucleotide sequence ID" value="NZ_JBHMAF010000088.1"/>
</dbReference>
<dbReference type="CDD" id="cd07557">
    <property type="entry name" value="trimeric_dUTPase"/>
    <property type="match status" value="1"/>
</dbReference>
<evidence type="ECO:0000256" key="5">
    <source>
        <dbReference type="ARBA" id="ARBA00047686"/>
    </source>
</evidence>
<proteinExistence type="inferred from homology"/>
<gene>
    <name evidence="7" type="ORF">ACFFMS_15280</name>
</gene>
<evidence type="ECO:0000259" key="6">
    <source>
        <dbReference type="Pfam" id="PF00692"/>
    </source>
</evidence>
<dbReference type="InterPro" id="IPR033704">
    <property type="entry name" value="dUTPase_trimeric"/>
</dbReference>
<keyword evidence="8" id="KW-1185">Reference proteome</keyword>
<reference evidence="7 8" key="1">
    <citation type="submission" date="2024-09" db="EMBL/GenBank/DDBJ databases">
        <authorList>
            <person name="Sun Q."/>
            <person name="Mori K."/>
        </authorList>
    </citation>
    <scope>NUCLEOTIDE SEQUENCE [LARGE SCALE GENOMIC DNA]</scope>
    <source>
        <strain evidence="7 8">JCM 11201</strain>
    </source>
</reference>
<organism evidence="7 8">
    <name type="scientific">Ectobacillus funiculus</name>
    <dbReference type="NCBI Taxonomy" id="137993"/>
    <lineage>
        <taxon>Bacteria</taxon>
        <taxon>Bacillati</taxon>
        <taxon>Bacillota</taxon>
        <taxon>Bacilli</taxon>
        <taxon>Bacillales</taxon>
        <taxon>Bacillaceae</taxon>
        <taxon>Ectobacillus</taxon>
    </lineage>
</organism>
<dbReference type="EC" id="3.6.1.23" evidence="2"/>